<dbReference type="HOGENOM" id="CLU_427705_0_0_1"/>
<dbReference type="GO" id="GO:0005680">
    <property type="term" value="C:anaphase-promoting complex"/>
    <property type="evidence" value="ECO:0007669"/>
    <property type="project" value="UniProtKB-ARBA"/>
</dbReference>
<dbReference type="PROSITE" id="PS50005">
    <property type="entry name" value="TPR"/>
    <property type="match status" value="1"/>
</dbReference>
<dbReference type="GO" id="GO:0051301">
    <property type="term" value="P:cell division"/>
    <property type="evidence" value="ECO:0007669"/>
    <property type="project" value="TreeGrafter"/>
</dbReference>
<dbReference type="InterPro" id="IPR011990">
    <property type="entry name" value="TPR-like_helical_dom_sf"/>
</dbReference>
<keyword evidence="1 3" id="KW-0802">TPR repeat</keyword>
<reference evidence="5" key="1">
    <citation type="journal article" date="2013" name="PLoS Genet.">
        <title>The genome of Spraguea lophii and the basis of host-microsporidian interactions.</title>
        <authorList>
            <person name="Campbell S.E."/>
            <person name="Williams T.A."/>
            <person name="Yousuf A."/>
            <person name="Soanes D.M."/>
            <person name="Paszkiewicz K.H."/>
            <person name="Williams B.A.P."/>
        </authorList>
    </citation>
    <scope>NUCLEOTIDE SEQUENCE [LARGE SCALE GENOMIC DNA]</scope>
    <source>
        <strain evidence="5">42_110</strain>
    </source>
</reference>
<comment type="caution">
    <text evidence="4">The sequence shown here is derived from an EMBL/GenBank/DDBJ whole genome shotgun (WGS) entry which is preliminary data.</text>
</comment>
<dbReference type="OrthoDB" id="10006270at2759"/>
<dbReference type="SUPFAM" id="SSF48452">
    <property type="entry name" value="TPR-like"/>
    <property type="match status" value="1"/>
</dbReference>
<proteinExistence type="inferred from homology"/>
<dbReference type="VEuPathDB" id="MicrosporidiaDB:SLOPH_1941"/>
<dbReference type="PANTHER" id="PTHR12558:SF13">
    <property type="entry name" value="CELL DIVISION CYCLE PROTEIN 27 HOMOLOG"/>
    <property type="match status" value="1"/>
</dbReference>
<dbReference type="STRING" id="1358809.S7W9C6"/>
<protein>
    <submittedName>
        <fullName evidence="4">Tetratricopeptide repeat containing protein</fullName>
    </submittedName>
</protein>
<dbReference type="SMART" id="SM00028">
    <property type="entry name" value="TPR"/>
    <property type="match status" value="4"/>
</dbReference>
<evidence type="ECO:0000313" key="4">
    <source>
        <dbReference type="EMBL" id="EPR79530.1"/>
    </source>
</evidence>
<dbReference type="InParanoid" id="S7W9C6"/>
<dbReference type="Proteomes" id="UP000014978">
    <property type="component" value="Unassembled WGS sequence"/>
</dbReference>
<dbReference type="Pfam" id="PF13181">
    <property type="entry name" value="TPR_8"/>
    <property type="match status" value="1"/>
</dbReference>
<accession>S7W9C6</accession>
<organism evidence="4 5">
    <name type="scientific">Spraguea lophii (strain 42_110)</name>
    <name type="common">Microsporidian parasite</name>
    <dbReference type="NCBI Taxonomy" id="1358809"/>
    <lineage>
        <taxon>Eukaryota</taxon>
        <taxon>Fungi</taxon>
        <taxon>Fungi incertae sedis</taxon>
        <taxon>Microsporidia</taxon>
        <taxon>Spragueidae</taxon>
        <taxon>Spraguea</taxon>
    </lineage>
</organism>
<dbReference type="Gene3D" id="1.25.40.10">
    <property type="entry name" value="Tetratricopeptide repeat domain"/>
    <property type="match status" value="1"/>
</dbReference>
<dbReference type="PANTHER" id="PTHR12558">
    <property type="entry name" value="CELL DIVISION CYCLE 16,23,27"/>
    <property type="match status" value="1"/>
</dbReference>
<dbReference type="AlphaFoldDB" id="S7W9C6"/>
<evidence type="ECO:0000256" key="2">
    <source>
        <dbReference type="ARBA" id="ARBA00038210"/>
    </source>
</evidence>
<sequence length="640" mass="74783">MGIMDISVLPIIYYNSELYSLALLAAETLYQPFDNYSPENTTNRKNGSLFEIKNIKCIHCNRKYNILNKNKNGSIFLDVDNNIYLCIIVLSLYKLNHLEKMINIIKTNSFLLKYHEIRIAYINTVVKKEKNENLTSFLEDESISIYDSIKINLKNGNGKNNDDEDSELSSRNFIYYLKLNRCSIEKAYKSKLLRHNEIKQEMICAFSLDLRNIECILTLKEFSIIEDEEIYNILLNIRCDENNDLIEFYKNMIFIPKRSFYSPYYGLLLMYSYYYSKDSINLFNLGVKMIEEYPESEISYFVLGNYYLIKNNYKEAKKAFFKSIEIHNNTNNSDTVNTRSYNNASSKYYMALGRAHSGMKECESAVQCYNIANKCKTSYNPLAHLAFEYHLMNNIEQAKLFYEQSIDVLEEMFNINFYIENEICNYFRSINYTRNNILIKYIDLLITSGKYDKALQFLKKIHITVDIDTDMYISILLLNVYAYIYKKDLEKAYYILTNGLTNISNGTNNTKLTTLVKTNISNGTNNIKLTTLVKQCWRYKVTLAYIYHLTGNIFEAVHNYNTALLLNGSKQILEDLLTHALNSETEIKIKDTKSKNTNTTFSTLIFKKNLSNGNLDTVIKYGFEIFDMIDVKNICELPIT</sequence>
<evidence type="ECO:0000313" key="5">
    <source>
        <dbReference type="Proteomes" id="UP000014978"/>
    </source>
</evidence>
<evidence type="ECO:0000256" key="1">
    <source>
        <dbReference type="ARBA" id="ARBA00022803"/>
    </source>
</evidence>
<keyword evidence="5" id="KW-1185">Reference proteome</keyword>
<evidence type="ECO:0000256" key="3">
    <source>
        <dbReference type="PROSITE-ProRule" id="PRU00339"/>
    </source>
</evidence>
<comment type="similarity">
    <text evidence="2">Belongs to the APC3/CDC27 family.</text>
</comment>
<name>S7W9C6_SPRLO</name>
<feature type="repeat" description="TPR" evidence="3">
    <location>
        <begin position="297"/>
        <end position="330"/>
    </location>
</feature>
<dbReference type="InterPro" id="IPR019734">
    <property type="entry name" value="TPR_rpt"/>
</dbReference>
<dbReference type="EMBL" id="ATCN01000211">
    <property type="protein sequence ID" value="EPR79530.1"/>
    <property type="molecule type" value="Genomic_DNA"/>
</dbReference>
<gene>
    <name evidence="4" type="ORF">SLOPH_1941</name>
</gene>